<organism evidence="2 3">
    <name type="scientific">Corchorus olitorius</name>
    <dbReference type="NCBI Taxonomy" id="93759"/>
    <lineage>
        <taxon>Eukaryota</taxon>
        <taxon>Viridiplantae</taxon>
        <taxon>Streptophyta</taxon>
        <taxon>Embryophyta</taxon>
        <taxon>Tracheophyta</taxon>
        <taxon>Spermatophyta</taxon>
        <taxon>Magnoliopsida</taxon>
        <taxon>eudicotyledons</taxon>
        <taxon>Gunneridae</taxon>
        <taxon>Pentapetalae</taxon>
        <taxon>rosids</taxon>
        <taxon>malvids</taxon>
        <taxon>Malvales</taxon>
        <taxon>Malvaceae</taxon>
        <taxon>Grewioideae</taxon>
        <taxon>Apeibeae</taxon>
        <taxon>Corchorus</taxon>
    </lineage>
</organism>
<evidence type="ECO:0000313" key="2">
    <source>
        <dbReference type="EMBL" id="OMO89068.1"/>
    </source>
</evidence>
<feature type="region of interest" description="Disordered" evidence="1">
    <location>
        <begin position="30"/>
        <end position="72"/>
    </location>
</feature>
<sequence length="171" mass="18692">MVVVGTPINNNQGYDCDCDHQSGEDVKEICEESKSESREIGFKAEADQVCKSDKQKSNEKKTGTEGKRPSPYQSKECSLLVRIRWYFRKLLLPKLIYCYLCICTSVRKEYGETTGGKYTIYIAGDKEAGIFGGACLGCHGGDDALTCGWIKAPRNIGGRGSKGGQVQGQGT</sequence>
<proteinExistence type="predicted"/>
<gene>
    <name evidence="2" type="ORF">COLO4_19962</name>
</gene>
<keyword evidence="3" id="KW-1185">Reference proteome</keyword>
<dbReference type="EMBL" id="AWUE01016907">
    <property type="protein sequence ID" value="OMO89068.1"/>
    <property type="molecule type" value="Genomic_DNA"/>
</dbReference>
<evidence type="ECO:0000313" key="3">
    <source>
        <dbReference type="Proteomes" id="UP000187203"/>
    </source>
</evidence>
<name>A0A1R3J2L7_9ROSI</name>
<comment type="caution">
    <text evidence="2">The sequence shown here is derived from an EMBL/GenBank/DDBJ whole genome shotgun (WGS) entry which is preliminary data.</text>
</comment>
<protein>
    <submittedName>
        <fullName evidence="2">Fanconi anemia group D2 protein isoform a</fullName>
    </submittedName>
</protein>
<accession>A0A1R3J2L7</accession>
<dbReference type="Proteomes" id="UP000187203">
    <property type="component" value="Unassembled WGS sequence"/>
</dbReference>
<dbReference type="AlphaFoldDB" id="A0A1R3J2L7"/>
<evidence type="ECO:0000256" key="1">
    <source>
        <dbReference type="SAM" id="MobiDB-lite"/>
    </source>
</evidence>
<reference evidence="3" key="1">
    <citation type="submission" date="2013-09" db="EMBL/GenBank/DDBJ databases">
        <title>Corchorus olitorius genome sequencing.</title>
        <authorList>
            <person name="Alam M."/>
            <person name="Haque M.S."/>
            <person name="Islam M.S."/>
            <person name="Emdad E.M."/>
            <person name="Islam M.M."/>
            <person name="Ahmed B."/>
            <person name="Halim A."/>
            <person name="Hossen Q.M.M."/>
            <person name="Hossain M.Z."/>
            <person name="Ahmed R."/>
            <person name="Khan M.M."/>
            <person name="Islam R."/>
            <person name="Rashid M.M."/>
            <person name="Khan S.A."/>
            <person name="Rahman M.S."/>
            <person name="Alam M."/>
            <person name="Yahiya A.S."/>
            <person name="Khan M.S."/>
            <person name="Azam M.S."/>
            <person name="Haque T."/>
            <person name="Lashkar M.Z.H."/>
            <person name="Akhand A.I."/>
            <person name="Morshed G."/>
            <person name="Roy S."/>
            <person name="Uddin K.S."/>
            <person name="Rabeya T."/>
            <person name="Hossain A.S."/>
            <person name="Chowdhury A."/>
            <person name="Snigdha A.R."/>
            <person name="Mortoza M.S."/>
            <person name="Matin S.A."/>
            <person name="Hoque S.M.E."/>
            <person name="Islam M.K."/>
            <person name="Roy D.K."/>
            <person name="Haider R."/>
            <person name="Moosa M.M."/>
            <person name="Elias S.M."/>
            <person name="Hasan A.M."/>
            <person name="Jahan S."/>
            <person name="Shafiuddin M."/>
            <person name="Mahmood N."/>
            <person name="Shommy N.S."/>
        </authorList>
    </citation>
    <scope>NUCLEOTIDE SEQUENCE [LARGE SCALE GENOMIC DNA]</scope>
    <source>
        <strain evidence="3">cv. O-4</strain>
    </source>
</reference>
<feature type="compositionally biased region" description="Basic and acidic residues" evidence="1">
    <location>
        <begin position="30"/>
        <end position="68"/>
    </location>
</feature>